<keyword evidence="6 10" id="KW-0547">Nucleotide-binding</keyword>
<dbReference type="InterPro" id="IPR027417">
    <property type="entry name" value="P-loop_NTPase"/>
</dbReference>
<comment type="function">
    <text evidence="10">Catalyzes the synthesis of activated sulfate.</text>
</comment>
<comment type="similarity">
    <text evidence="2 10">Belongs to the APS kinase family.</text>
</comment>
<feature type="domain" description="APS kinase" evidence="11">
    <location>
        <begin position="117"/>
        <end position="267"/>
    </location>
</feature>
<sequence length="295" mass="31340">MLARAPPRSCPGAGAGDVVVRCRREAAPSRTPWAVPGGHRRAGAKLVAAAAAGERRTAAGQEPVAAAAPADGTRLANGSAVAGISKLVTSTVGKSTNILWHDCPIGQTERQKLMNQKGCVVWITGLSGSGKSTLACALSRELHSRGHLTYVLDGDNLRHGLNRDLSFKAEDRAENIRRVGEVAKLFADAGLICIASLISPYRSDRSACRNLLPKSSFIEVFLNAPIEVCEARDPKGLYKLARAGKIKGFTGIDDPYEPPSDCEIVIQCKIGDCPSPKSMADQVVSYLEVNGFLHE</sequence>
<evidence type="ECO:0000256" key="8">
    <source>
        <dbReference type="ARBA" id="ARBA00022840"/>
    </source>
</evidence>
<keyword evidence="4" id="KW-0028">Amino-acid biosynthesis</keyword>
<dbReference type="EMBL" id="CM029051">
    <property type="protein sequence ID" value="KAG2563747.1"/>
    <property type="molecule type" value="Genomic_DNA"/>
</dbReference>
<dbReference type="GO" id="GO:0004020">
    <property type="term" value="F:adenylylsulfate kinase activity"/>
    <property type="evidence" value="ECO:0007669"/>
    <property type="project" value="UniProtKB-EC"/>
</dbReference>
<dbReference type="NCBIfam" id="TIGR00455">
    <property type="entry name" value="apsK"/>
    <property type="match status" value="1"/>
</dbReference>
<evidence type="ECO:0000256" key="1">
    <source>
        <dbReference type="ARBA" id="ARBA00004806"/>
    </source>
</evidence>
<dbReference type="OrthoDB" id="506431at2759"/>
<dbReference type="InterPro" id="IPR002891">
    <property type="entry name" value="APS"/>
</dbReference>
<dbReference type="Proteomes" id="UP000823388">
    <property type="component" value="Chromosome 8K"/>
</dbReference>
<dbReference type="CDD" id="cd02027">
    <property type="entry name" value="APSK"/>
    <property type="match status" value="1"/>
</dbReference>
<dbReference type="InterPro" id="IPR059117">
    <property type="entry name" value="APS_kinase_dom"/>
</dbReference>
<dbReference type="GO" id="GO:0005524">
    <property type="term" value="F:ATP binding"/>
    <property type="evidence" value="ECO:0007669"/>
    <property type="project" value="UniProtKB-KW"/>
</dbReference>
<keyword evidence="8 10" id="KW-0067">ATP-binding</keyword>
<evidence type="ECO:0000259" key="11">
    <source>
        <dbReference type="Pfam" id="PF01583"/>
    </source>
</evidence>
<evidence type="ECO:0000256" key="5">
    <source>
        <dbReference type="ARBA" id="ARBA00022679"/>
    </source>
</evidence>
<evidence type="ECO:0000313" key="13">
    <source>
        <dbReference type="Proteomes" id="UP000823388"/>
    </source>
</evidence>
<name>A0A8T0PMZ9_PANVG</name>
<protein>
    <recommendedName>
        <fullName evidence="3 10">Adenylyl-sulfate kinase</fullName>
        <ecNumber evidence="3 10">2.7.1.25</ecNumber>
    </recommendedName>
</protein>
<evidence type="ECO:0000256" key="6">
    <source>
        <dbReference type="ARBA" id="ARBA00022741"/>
    </source>
</evidence>
<dbReference type="NCBIfam" id="NF003013">
    <property type="entry name" value="PRK03846.1"/>
    <property type="match status" value="1"/>
</dbReference>
<dbReference type="PANTHER" id="PTHR11055">
    <property type="entry name" value="BIFUNCTIONAL 3'-PHOSPHOADENOSINE 5'-PHOSPHOSULFATE SYNTHASE"/>
    <property type="match status" value="1"/>
</dbReference>
<evidence type="ECO:0000256" key="10">
    <source>
        <dbReference type="RuleBase" id="RU004347"/>
    </source>
</evidence>
<organism evidence="12 13">
    <name type="scientific">Panicum virgatum</name>
    <name type="common">Blackwell switchgrass</name>
    <dbReference type="NCBI Taxonomy" id="38727"/>
    <lineage>
        <taxon>Eukaryota</taxon>
        <taxon>Viridiplantae</taxon>
        <taxon>Streptophyta</taxon>
        <taxon>Embryophyta</taxon>
        <taxon>Tracheophyta</taxon>
        <taxon>Spermatophyta</taxon>
        <taxon>Magnoliopsida</taxon>
        <taxon>Liliopsida</taxon>
        <taxon>Poales</taxon>
        <taxon>Poaceae</taxon>
        <taxon>PACMAD clade</taxon>
        <taxon>Panicoideae</taxon>
        <taxon>Panicodae</taxon>
        <taxon>Paniceae</taxon>
        <taxon>Panicinae</taxon>
        <taxon>Panicum</taxon>
        <taxon>Panicum sect. Hiantes</taxon>
    </lineage>
</organism>
<evidence type="ECO:0000256" key="4">
    <source>
        <dbReference type="ARBA" id="ARBA00022605"/>
    </source>
</evidence>
<dbReference type="EC" id="2.7.1.25" evidence="3 10"/>
<comment type="pathway">
    <text evidence="1 10">Sulfur metabolism; hydrogen sulfide biosynthesis; sulfite from sulfate: step 2/3.</text>
</comment>
<dbReference type="PANTHER" id="PTHR11055:SF60">
    <property type="entry name" value="ADENYLYL-SULFATE KINASE"/>
    <property type="match status" value="1"/>
</dbReference>
<dbReference type="HAMAP" id="MF_00065">
    <property type="entry name" value="Adenylyl_sulf_kinase"/>
    <property type="match status" value="1"/>
</dbReference>
<gene>
    <name evidence="12" type="ORF">PVAP13_8KG366800</name>
</gene>
<dbReference type="GO" id="GO:0005737">
    <property type="term" value="C:cytoplasm"/>
    <property type="evidence" value="ECO:0007669"/>
    <property type="project" value="UniProtKB-ARBA"/>
</dbReference>
<evidence type="ECO:0000256" key="7">
    <source>
        <dbReference type="ARBA" id="ARBA00022777"/>
    </source>
</evidence>
<keyword evidence="7 10" id="KW-0418">Kinase</keyword>
<comment type="catalytic activity">
    <reaction evidence="10">
        <text>adenosine 5'-phosphosulfate + ATP = 3'-phosphoadenylyl sulfate + ADP + H(+)</text>
        <dbReference type="Rhea" id="RHEA:24152"/>
        <dbReference type="ChEBI" id="CHEBI:15378"/>
        <dbReference type="ChEBI" id="CHEBI:30616"/>
        <dbReference type="ChEBI" id="CHEBI:58243"/>
        <dbReference type="ChEBI" id="CHEBI:58339"/>
        <dbReference type="ChEBI" id="CHEBI:456216"/>
        <dbReference type="EC" id="2.7.1.25"/>
    </reaction>
</comment>
<dbReference type="GO" id="GO:0019344">
    <property type="term" value="P:cysteine biosynthetic process"/>
    <property type="evidence" value="ECO:0007669"/>
    <property type="project" value="UniProtKB-KW"/>
</dbReference>
<comment type="caution">
    <text evidence="12">The sequence shown here is derived from an EMBL/GenBank/DDBJ whole genome shotgun (WGS) entry which is preliminary data.</text>
</comment>
<dbReference type="GO" id="GO:0000103">
    <property type="term" value="P:sulfate assimilation"/>
    <property type="evidence" value="ECO:0007669"/>
    <property type="project" value="InterPro"/>
</dbReference>
<evidence type="ECO:0000313" key="12">
    <source>
        <dbReference type="EMBL" id="KAG2563747.1"/>
    </source>
</evidence>
<dbReference type="AlphaFoldDB" id="A0A8T0PMZ9"/>
<evidence type="ECO:0000256" key="2">
    <source>
        <dbReference type="ARBA" id="ARBA00007008"/>
    </source>
</evidence>
<keyword evidence="5 10" id="KW-0808">Transferase</keyword>
<keyword evidence="13" id="KW-1185">Reference proteome</keyword>
<dbReference type="SUPFAM" id="SSF52540">
    <property type="entry name" value="P-loop containing nucleoside triphosphate hydrolases"/>
    <property type="match status" value="1"/>
</dbReference>
<dbReference type="Pfam" id="PF01583">
    <property type="entry name" value="APS_kinase"/>
    <property type="match status" value="1"/>
</dbReference>
<dbReference type="FunFam" id="3.40.50.300:FF:000629">
    <property type="entry name" value="Adenylyl-sulfate kinase"/>
    <property type="match status" value="1"/>
</dbReference>
<evidence type="ECO:0000256" key="3">
    <source>
        <dbReference type="ARBA" id="ARBA00012121"/>
    </source>
</evidence>
<evidence type="ECO:0000256" key="9">
    <source>
        <dbReference type="ARBA" id="ARBA00023192"/>
    </source>
</evidence>
<dbReference type="Gene3D" id="3.40.50.300">
    <property type="entry name" value="P-loop containing nucleotide triphosphate hydrolases"/>
    <property type="match status" value="1"/>
</dbReference>
<reference evidence="12" key="1">
    <citation type="submission" date="2020-05" db="EMBL/GenBank/DDBJ databases">
        <title>WGS assembly of Panicum virgatum.</title>
        <authorList>
            <person name="Lovell J.T."/>
            <person name="Jenkins J."/>
            <person name="Shu S."/>
            <person name="Juenger T.E."/>
            <person name="Schmutz J."/>
        </authorList>
    </citation>
    <scope>NUCLEOTIDE SEQUENCE</scope>
    <source>
        <strain evidence="12">AP13</strain>
    </source>
</reference>
<proteinExistence type="inferred from homology"/>
<accession>A0A8T0PMZ9</accession>
<keyword evidence="9" id="KW-0198">Cysteine biosynthesis</keyword>